<sequence>MKSVVRARSNNNKLTVKWNAKGQPLNNKGGNTLVSYIGVLVRQNISIKFKHWSDDRLNAANDIIWNDITTTFDVDEQHKDYIMKSAGRALWEFRTNCGKCLRDVEGYANLKLLAKYANLIDEADWKEFVTYRTQDEKFLKISEQNRKRASNPIYPYRASRMGYRGVEEKILEQSETPSPSSAAVDLDVLWVDARKNKQGVINNEKVQEVVNRVVTLKERKTFRTADSQVILEKALGLCQYPRRIRGAGFGASK</sequence>
<dbReference type="AlphaFoldDB" id="A0A6A4QL37"/>
<dbReference type="PANTHER" id="PTHR33018">
    <property type="entry name" value="OS10G0338966 PROTEIN-RELATED"/>
    <property type="match status" value="1"/>
</dbReference>
<evidence type="ECO:0000313" key="1">
    <source>
        <dbReference type="EMBL" id="KAE9614292.1"/>
    </source>
</evidence>
<dbReference type="OrthoDB" id="1433899at2759"/>
<evidence type="ECO:0000313" key="2">
    <source>
        <dbReference type="Proteomes" id="UP000447434"/>
    </source>
</evidence>
<comment type="caution">
    <text evidence="1">The sequence shown here is derived from an EMBL/GenBank/DDBJ whole genome shotgun (WGS) entry which is preliminary data.</text>
</comment>
<accession>A0A6A4QL37</accession>
<dbReference type="EMBL" id="WOCE01000005">
    <property type="protein sequence ID" value="KAE9614292.1"/>
    <property type="molecule type" value="Genomic_DNA"/>
</dbReference>
<proteinExistence type="predicted"/>
<dbReference type="Proteomes" id="UP000447434">
    <property type="component" value="Chromosome 5"/>
</dbReference>
<keyword evidence="2" id="KW-1185">Reference proteome</keyword>
<organism evidence="1 2">
    <name type="scientific">Lupinus albus</name>
    <name type="common">White lupine</name>
    <name type="synonym">Lupinus termis</name>
    <dbReference type="NCBI Taxonomy" id="3870"/>
    <lineage>
        <taxon>Eukaryota</taxon>
        <taxon>Viridiplantae</taxon>
        <taxon>Streptophyta</taxon>
        <taxon>Embryophyta</taxon>
        <taxon>Tracheophyta</taxon>
        <taxon>Spermatophyta</taxon>
        <taxon>Magnoliopsida</taxon>
        <taxon>eudicotyledons</taxon>
        <taxon>Gunneridae</taxon>
        <taxon>Pentapetalae</taxon>
        <taxon>rosids</taxon>
        <taxon>fabids</taxon>
        <taxon>Fabales</taxon>
        <taxon>Fabaceae</taxon>
        <taxon>Papilionoideae</taxon>
        <taxon>50 kb inversion clade</taxon>
        <taxon>genistoids sensu lato</taxon>
        <taxon>core genistoids</taxon>
        <taxon>Genisteae</taxon>
        <taxon>Lupinus</taxon>
    </lineage>
</organism>
<reference evidence="2" key="1">
    <citation type="journal article" date="2020" name="Nat. Commun.">
        <title>Genome sequence of the cluster root forming white lupin.</title>
        <authorList>
            <person name="Hufnagel B."/>
            <person name="Marques A."/>
            <person name="Soriano A."/>
            <person name="Marques L."/>
            <person name="Divol F."/>
            <person name="Doumas P."/>
            <person name="Sallet E."/>
            <person name="Mancinotti D."/>
            <person name="Carrere S."/>
            <person name="Marande W."/>
            <person name="Arribat S."/>
            <person name="Keller J."/>
            <person name="Huneau C."/>
            <person name="Blein T."/>
            <person name="Aime D."/>
            <person name="Laguerre M."/>
            <person name="Taylor J."/>
            <person name="Schubert V."/>
            <person name="Nelson M."/>
            <person name="Geu-Flores F."/>
            <person name="Crespi M."/>
            <person name="Gallardo-Guerrero K."/>
            <person name="Delaux P.-M."/>
            <person name="Salse J."/>
            <person name="Berges H."/>
            <person name="Guyot R."/>
            <person name="Gouzy J."/>
            <person name="Peret B."/>
        </authorList>
    </citation>
    <scope>NUCLEOTIDE SEQUENCE [LARGE SCALE GENOMIC DNA]</scope>
    <source>
        <strain evidence="2">cv. Amiga</strain>
    </source>
</reference>
<protein>
    <recommendedName>
        <fullName evidence="3">Transposase, Ptta/En/Spm, plant</fullName>
    </recommendedName>
</protein>
<gene>
    <name evidence="1" type="ORF">Lalb_Chr05g0226381</name>
</gene>
<name>A0A6A4QL37_LUPAL</name>
<evidence type="ECO:0008006" key="3">
    <source>
        <dbReference type="Google" id="ProtNLM"/>
    </source>
</evidence>
<dbReference type="PANTHER" id="PTHR33018:SF31">
    <property type="entry name" value="TRANSPOSASE, PTTA_EN_SPM, PLANT"/>
    <property type="match status" value="1"/>
</dbReference>